<keyword evidence="2" id="KW-1185">Reference proteome</keyword>
<proteinExistence type="predicted"/>
<protein>
    <submittedName>
        <fullName evidence="1">Uncharacterized protein</fullName>
    </submittedName>
</protein>
<reference evidence="2" key="1">
    <citation type="journal article" date="2016" name="Nat. Biotechnol.">
        <title>Sequencing wild and cultivated cassava and related species reveals extensive interspecific hybridization and genetic diversity.</title>
        <authorList>
            <person name="Bredeson J.V."/>
            <person name="Lyons J.B."/>
            <person name="Prochnik S.E."/>
            <person name="Wu G.A."/>
            <person name="Ha C.M."/>
            <person name="Edsinger-Gonzales E."/>
            <person name="Grimwood J."/>
            <person name="Schmutz J."/>
            <person name="Rabbi I.Y."/>
            <person name="Egesi C."/>
            <person name="Nauluvula P."/>
            <person name="Lebot V."/>
            <person name="Ndunguru J."/>
            <person name="Mkamilo G."/>
            <person name="Bart R.S."/>
            <person name="Setter T.L."/>
            <person name="Gleadow R.M."/>
            <person name="Kulakow P."/>
            <person name="Ferguson M.E."/>
            <person name="Rounsley S."/>
            <person name="Rokhsar D.S."/>
        </authorList>
    </citation>
    <scope>NUCLEOTIDE SEQUENCE [LARGE SCALE GENOMIC DNA]</scope>
    <source>
        <strain evidence="2">cv. AM560-2</strain>
    </source>
</reference>
<gene>
    <name evidence="1" type="ORF">MANES_16G090800v8</name>
</gene>
<comment type="caution">
    <text evidence="1">The sequence shown here is derived from an EMBL/GenBank/DDBJ whole genome shotgun (WGS) entry which is preliminary data.</text>
</comment>
<organism evidence="1 2">
    <name type="scientific">Manihot esculenta</name>
    <name type="common">Cassava</name>
    <name type="synonym">Jatropha manihot</name>
    <dbReference type="NCBI Taxonomy" id="3983"/>
    <lineage>
        <taxon>Eukaryota</taxon>
        <taxon>Viridiplantae</taxon>
        <taxon>Streptophyta</taxon>
        <taxon>Embryophyta</taxon>
        <taxon>Tracheophyta</taxon>
        <taxon>Spermatophyta</taxon>
        <taxon>Magnoliopsida</taxon>
        <taxon>eudicotyledons</taxon>
        <taxon>Gunneridae</taxon>
        <taxon>Pentapetalae</taxon>
        <taxon>rosids</taxon>
        <taxon>fabids</taxon>
        <taxon>Malpighiales</taxon>
        <taxon>Euphorbiaceae</taxon>
        <taxon>Crotonoideae</taxon>
        <taxon>Manihoteae</taxon>
        <taxon>Manihot</taxon>
    </lineage>
</organism>
<dbReference type="EMBL" id="CM004402">
    <property type="protein sequence ID" value="KAG8636010.1"/>
    <property type="molecule type" value="Genomic_DNA"/>
</dbReference>
<evidence type="ECO:0000313" key="2">
    <source>
        <dbReference type="Proteomes" id="UP000091857"/>
    </source>
</evidence>
<accession>A0ACB7G718</accession>
<sequence length="609" mass="66127">MPIYFKFLSAKEYDSISVDASVISVDDLKRKIFEYKYKSKKKTDSNGLCLGTDLNLVVINAQTNDCYVDDMMIPNNTSVLIRRVPGTRRRKPYDTATVVVIEKQQPLSVSCRTGSSSSNTSSKTVVTASSRSNPENPCVSSVSASTLTSLSSKRCSEESSFAYDDGFGDDVYVIPRTKPVQSSMSSVDAESDEDSKIKALVNTPALDWQLEGCNAAGSGTRGVNGGGFGRMYGHGFGGLGKKTPPEGYICHRCNVPGHFIQHCPTNGDPNYDMKRVRLPTGIPKSMLMPNPDGSYALPSGATAVLRPNDGSFEKEIVGCVPLKRSWSVSDLPPELLCSLCKQVMKDAVLTSKCCFKSFCDKCIRDHLIISKLKCVCGTTNVLADYLIPNMTLRDTINRFSESCSGNSSIGENAKSNSSQVSNRESANWSQDQMSKTKLPAESFHDEQKTTLDNLEDGANKRKLLDAPSQMTKKARTTGVSEGAIGSTRMNDTASQSQGSVLVFSSEGGKGNKEKEVVEDKVQQKLVSVKGGKKRRGKKNYDEECEGYLMPVGSYAYNPYWAGVQVGMEGYVAPCYAGGAMNYGLSPFGTAFNGVMNGACFSMQQMGRRQ</sequence>
<evidence type="ECO:0000313" key="1">
    <source>
        <dbReference type="EMBL" id="KAG8636010.1"/>
    </source>
</evidence>
<dbReference type="Proteomes" id="UP000091857">
    <property type="component" value="Chromosome 16"/>
</dbReference>
<name>A0ACB7G718_MANES</name>